<dbReference type="GO" id="GO:0043190">
    <property type="term" value="C:ATP-binding cassette (ABC) transporter complex"/>
    <property type="evidence" value="ECO:0007669"/>
    <property type="project" value="InterPro"/>
</dbReference>
<comment type="similarity">
    <text evidence="1">Belongs to the bacterial solute-binding protein 5 family.</text>
</comment>
<keyword evidence="2 3" id="KW-0732">Signal</keyword>
<dbReference type="SUPFAM" id="SSF53850">
    <property type="entry name" value="Periplasmic binding protein-like II"/>
    <property type="match status" value="1"/>
</dbReference>
<dbReference type="EMBL" id="DVMY01000097">
    <property type="protein sequence ID" value="HIU37855.1"/>
    <property type="molecule type" value="Genomic_DNA"/>
</dbReference>
<feature type="signal peptide" evidence="3">
    <location>
        <begin position="1"/>
        <end position="25"/>
    </location>
</feature>
<organism evidence="5 6">
    <name type="scientific">Candidatus Aphodousia faecigallinarum</name>
    <dbReference type="NCBI Taxonomy" id="2840677"/>
    <lineage>
        <taxon>Bacteria</taxon>
        <taxon>Pseudomonadati</taxon>
        <taxon>Pseudomonadota</taxon>
        <taxon>Betaproteobacteria</taxon>
        <taxon>Burkholderiales</taxon>
        <taxon>Sutterellaceae</taxon>
        <taxon>Sutterellaceae incertae sedis</taxon>
        <taxon>Candidatus Aphodousia</taxon>
    </lineage>
</organism>
<evidence type="ECO:0000313" key="6">
    <source>
        <dbReference type="Proteomes" id="UP000824083"/>
    </source>
</evidence>
<dbReference type="Pfam" id="PF00496">
    <property type="entry name" value="SBP_bac_5"/>
    <property type="match status" value="1"/>
</dbReference>
<reference evidence="5" key="1">
    <citation type="submission" date="2020-10" db="EMBL/GenBank/DDBJ databases">
        <authorList>
            <person name="Gilroy R."/>
        </authorList>
    </citation>
    <scope>NUCLEOTIDE SEQUENCE</scope>
    <source>
        <strain evidence="5">7463</strain>
    </source>
</reference>
<dbReference type="PANTHER" id="PTHR30290">
    <property type="entry name" value="PERIPLASMIC BINDING COMPONENT OF ABC TRANSPORTER"/>
    <property type="match status" value="1"/>
</dbReference>
<dbReference type="Gene3D" id="3.40.190.10">
    <property type="entry name" value="Periplasmic binding protein-like II"/>
    <property type="match status" value="1"/>
</dbReference>
<sequence length="517" mass="57428">MTVFRQTLLASVMISCGLLSQAALASAEHMVIAVQQLPPTVEPQGVNNNAIDRVVASIYETLIYADTHTGEMKPGLAESWKRISAETVEFKLRKGVKFHDGTDFTADDVVFSFGPERFSGEKAPGRPAAWEFLGGLKEVKKVDDYTVQVTMKTADPLIERRFSARMSEIISEDGYKKAGSWENWVKHPIGTGPYQIASFKTGNRLDLVRFDGYWNKKAPAAKLSFVEVPELSARVAGLRSGEFDLITEVPPDQIKPLSSDGKVDVVGGPIDNIYGLVFDSRSSKIMQSKELRQAFLHAIDRDLLVNALFAGKTVTANSFQSKTFGDLYIPEMNKNLYDPEKAKALIKASGYKGEPIVWRIQAGYYTLEMTVSQAIASMLKAVGLNIEIQVKENWTQVEAAGTDRMINNASFSAYFPDPASQLWRRMKPGTSWDSMGYIDTTSVEYKVFAENGKVLETSIDPAQRKAAWIKMLEAFANDPQACPLYALPMIYGKQKNVQWTPGTEGRLYLNADNLSFK</sequence>
<dbReference type="Gene3D" id="3.10.105.10">
    <property type="entry name" value="Dipeptide-binding Protein, Domain 3"/>
    <property type="match status" value="1"/>
</dbReference>
<evidence type="ECO:0000256" key="1">
    <source>
        <dbReference type="ARBA" id="ARBA00005695"/>
    </source>
</evidence>
<comment type="caution">
    <text evidence="5">The sequence shown here is derived from an EMBL/GenBank/DDBJ whole genome shotgun (WGS) entry which is preliminary data.</text>
</comment>
<dbReference type="Gene3D" id="3.90.76.10">
    <property type="entry name" value="Dipeptide-binding Protein, Domain 1"/>
    <property type="match status" value="1"/>
</dbReference>
<gene>
    <name evidence="5" type="ORF">IAC56_06245</name>
</gene>
<dbReference type="PANTHER" id="PTHR30290:SF38">
    <property type="entry name" value="D,D-DIPEPTIDE-BINDING PERIPLASMIC PROTEIN DDPA-RELATED"/>
    <property type="match status" value="1"/>
</dbReference>
<evidence type="ECO:0000259" key="4">
    <source>
        <dbReference type="Pfam" id="PF00496"/>
    </source>
</evidence>
<feature type="domain" description="Solute-binding protein family 5" evidence="4">
    <location>
        <begin position="71"/>
        <end position="426"/>
    </location>
</feature>
<dbReference type="InterPro" id="IPR039424">
    <property type="entry name" value="SBP_5"/>
</dbReference>
<dbReference type="InterPro" id="IPR000914">
    <property type="entry name" value="SBP_5_dom"/>
</dbReference>
<name>A0A9D1LFQ5_9BURK</name>
<feature type="chain" id="PRO_5039350736" evidence="3">
    <location>
        <begin position="26"/>
        <end position="517"/>
    </location>
</feature>
<evidence type="ECO:0000256" key="2">
    <source>
        <dbReference type="ARBA" id="ARBA00022729"/>
    </source>
</evidence>
<dbReference type="Proteomes" id="UP000824083">
    <property type="component" value="Unassembled WGS sequence"/>
</dbReference>
<protein>
    <submittedName>
        <fullName evidence="5">ABC transporter substrate-binding protein</fullName>
    </submittedName>
</protein>
<evidence type="ECO:0000256" key="3">
    <source>
        <dbReference type="SAM" id="SignalP"/>
    </source>
</evidence>
<dbReference type="AlphaFoldDB" id="A0A9D1LFQ5"/>
<evidence type="ECO:0000313" key="5">
    <source>
        <dbReference type="EMBL" id="HIU37855.1"/>
    </source>
</evidence>
<dbReference type="InterPro" id="IPR030678">
    <property type="entry name" value="Peptide/Ni-bd"/>
</dbReference>
<dbReference type="GO" id="GO:1904680">
    <property type="term" value="F:peptide transmembrane transporter activity"/>
    <property type="evidence" value="ECO:0007669"/>
    <property type="project" value="TreeGrafter"/>
</dbReference>
<accession>A0A9D1LFQ5</accession>
<reference evidence="5" key="2">
    <citation type="journal article" date="2021" name="PeerJ">
        <title>Extensive microbial diversity within the chicken gut microbiome revealed by metagenomics and culture.</title>
        <authorList>
            <person name="Gilroy R."/>
            <person name="Ravi A."/>
            <person name="Getino M."/>
            <person name="Pursley I."/>
            <person name="Horton D.L."/>
            <person name="Alikhan N.F."/>
            <person name="Baker D."/>
            <person name="Gharbi K."/>
            <person name="Hall N."/>
            <person name="Watson M."/>
            <person name="Adriaenssens E.M."/>
            <person name="Foster-Nyarko E."/>
            <person name="Jarju S."/>
            <person name="Secka A."/>
            <person name="Antonio M."/>
            <person name="Oren A."/>
            <person name="Chaudhuri R.R."/>
            <person name="La Ragione R."/>
            <person name="Hildebrand F."/>
            <person name="Pallen M.J."/>
        </authorList>
    </citation>
    <scope>NUCLEOTIDE SEQUENCE</scope>
    <source>
        <strain evidence="5">7463</strain>
    </source>
</reference>
<dbReference type="PROSITE" id="PS51257">
    <property type="entry name" value="PROKAR_LIPOPROTEIN"/>
    <property type="match status" value="1"/>
</dbReference>
<dbReference type="PIRSF" id="PIRSF002741">
    <property type="entry name" value="MppA"/>
    <property type="match status" value="1"/>
</dbReference>
<dbReference type="GO" id="GO:0030288">
    <property type="term" value="C:outer membrane-bounded periplasmic space"/>
    <property type="evidence" value="ECO:0007669"/>
    <property type="project" value="UniProtKB-ARBA"/>
</dbReference>
<proteinExistence type="inferred from homology"/>
<dbReference type="GO" id="GO:0015833">
    <property type="term" value="P:peptide transport"/>
    <property type="evidence" value="ECO:0007669"/>
    <property type="project" value="TreeGrafter"/>
</dbReference>